<sequence length="256" mass="27899">MAVELQRVTSGDPRDDATPLLIAHGLFGSARNWGAIAKRLSAGRQVIAVDMRNHGDSPRARPHDYESMADDLAAVVADLGCQVDLLGHSMGGKAAMQLALTRPELLRRLVVADIAPVAYEHSHMHHIEAMRSLDLDGVTRRSEADARLAQTISDAGVRAFLLQSLDVAELRWKLDLDALADGMPDTIGWTGQAGRFDGPALFLAGGASDYVTEAHRPAIREQFPDARFEEIEGAGHWLHAEQPRVFVDVVERFLSA</sequence>
<dbReference type="PRINTS" id="PR00412">
    <property type="entry name" value="EPOXHYDRLASE"/>
</dbReference>
<keyword evidence="1 3" id="KW-0378">Hydrolase</keyword>
<evidence type="ECO:0000313" key="4">
    <source>
        <dbReference type="Proteomes" id="UP000594800"/>
    </source>
</evidence>
<evidence type="ECO:0000259" key="2">
    <source>
        <dbReference type="Pfam" id="PF00561"/>
    </source>
</evidence>
<dbReference type="PANTHER" id="PTHR46118:SF4">
    <property type="entry name" value="PROTEIN ABHD11"/>
    <property type="match status" value="1"/>
</dbReference>
<dbReference type="Pfam" id="PF00561">
    <property type="entry name" value="Abhydrolase_1"/>
    <property type="match status" value="1"/>
</dbReference>
<dbReference type="PANTHER" id="PTHR46118">
    <property type="entry name" value="PROTEIN ABHD11"/>
    <property type="match status" value="1"/>
</dbReference>
<dbReference type="InterPro" id="IPR000639">
    <property type="entry name" value="Epox_hydrolase-like"/>
</dbReference>
<dbReference type="AlphaFoldDB" id="A0A7S9LRN4"/>
<evidence type="ECO:0000256" key="1">
    <source>
        <dbReference type="ARBA" id="ARBA00022801"/>
    </source>
</evidence>
<dbReference type="EMBL" id="CP064942">
    <property type="protein sequence ID" value="QPH54039.1"/>
    <property type="molecule type" value="Genomic_DNA"/>
</dbReference>
<name>A0A7S9LRN4_9RHOB</name>
<proteinExistence type="predicted"/>
<keyword evidence="4" id="KW-1185">Reference proteome</keyword>
<dbReference type="InterPro" id="IPR000073">
    <property type="entry name" value="AB_hydrolase_1"/>
</dbReference>
<dbReference type="InterPro" id="IPR029058">
    <property type="entry name" value="AB_hydrolase_fold"/>
</dbReference>
<gene>
    <name evidence="3" type="ORF">I0K15_20080</name>
</gene>
<dbReference type="Gene3D" id="3.40.50.1820">
    <property type="entry name" value="alpha/beta hydrolase"/>
    <property type="match status" value="1"/>
</dbReference>
<dbReference type="KEGG" id="poz:I0K15_20080"/>
<dbReference type="Proteomes" id="UP000594800">
    <property type="component" value="Chromosome"/>
</dbReference>
<feature type="domain" description="AB hydrolase-1" evidence="2">
    <location>
        <begin position="19"/>
        <end position="242"/>
    </location>
</feature>
<organism evidence="3 4">
    <name type="scientific">Pontivivens ytuae</name>
    <dbReference type="NCBI Taxonomy" id="2789856"/>
    <lineage>
        <taxon>Bacteria</taxon>
        <taxon>Pseudomonadati</taxon>
        <taxon>Pseudomonadota</taxon>
        <taxon>Alphaproteobacteria</taxon>
        <taxon>Rhodobacterales</taxon>
        <taxon>Paracoccaceae</taxon>
        <taxon>Pontivivens</taxon>
    </lineage>
</organism>
<accession>A0A7S9LRN4</accession>
<dbReference type="RefSeq" id="WP_196103248.1">
    <property type="nucleotide sequence ID" value="NZ_CP064942.1"/>
</dbReference>
<dbReference type="PRINTS" id="PR00111">
    <property type="entry name" value="ABHYDROLASE"/>
</dbReference>
<protein>
    <submittedName>
        <fullName evidence="3">Alpha/beta fold hydrolase</fullName>
    </submittedName>
</protein>
<dbReference type="SUPFAM" id="SSF53474">
    <property type="entry name" value="alpha/beta-Hydrolases"/>
    <property type="match status" value="1"/>
</dbReference>
<evidence type="ECO:0000313" key="3">
    <source>
        <dbReference type="EMBL" id="QPH54039.1"/>
    </source>
</evidence>
<reference evidence="3 4" key="1">
    <citation type="submission" date="2020-11" db="EMBL/GenBank/DDBJ databases">
        <title>Description of Pontivivens ytuae sp. nov. isolated from deep sea sediment of Mariana Trench.</title>
        <authorList>
            <person name="Wang Z."/>
            <person name="Sun Q.-L."/>
            <person name="Xu X.-D."/>
            <person name="Tang Y.-Z."/>
            <person name="Zhang J."/>
        </authorList>
    </citation>
    <scope>NUCLEOTIDE SEQUENCE [LARGE SCALE GENOMIC DNA]</scope>
    <source>
        <strain evidence="3 4">MT2928</strain>
    </source>
</reference>
<dbReference type="GO" id="GO:0016787">
    <property type="term" value="F:hydrolase activity"/>
    <property type="evidence" value="ECO:0007669"/>
    <property type="project" value="UniProtKB-KW"/>
</dbReference>